<dbReference type="PANTHER" id="PTHR31465">
    <property type="entry name" value="PROTEIN RTA1-RELATED"/>
    <property type="match status" value="1"/>
</dbReference>
<keyword evidence="2 5" id="KW-0812">Transmembrane</keyword>
<feature type="transmembrane region" description="Helical" evidence="5">
    <location>
        <begin position="12"/>
        <end position="32"/>
    </location>
</feature>
<gene>
    <name evidence="6" type="ORF">FALBO_15631</name>
</gene>
<proteinExistence type="predicted"/>
<evidence type="ECO:0000313" key="6">
    <source>
        <dbReference type="EMBL" id="KAF4455367.1"/>
    </source>
</evidence>
<dbReference type="OrthoDB" id="3358017at2759"/>
<evidence type="ECO:0000256" key="1">
    <source>
        <dbReference type="ARBA" id="ARBA00004141"/>
    </source>
</evidence>
<evidence type="ECO:0000256" key="3">
    <source>
        <dbReference type="ARBA" id="ARBA00022989"/>
    </source>
</evidence>
<keyword evidence="7" id="KW-1185">Reference proteome</keyword>
<evidence type="ECO:0000256" key="4">
    <source>
        <dbReference type="ARBA" id="ARBA00023136"/>
    </source>
</evidence>
<keyword evidence="4 5" id="KW-0472">Membrane</keyword>
<evidence type="ECO:0000256" key="5">
    <source>
        <dbReference type="SAM" id="Phobius"/>
    </source>
</evidence>
<feature type="non-terminal residue" evidence="6">
    <location>
        <position position="135"/>
    </location>
</feature>
<dbReference type="Pfam" id="PF04479">
    <property type="entry name" value="RTA1"/>
    <property type="match status" value="1"/>
</dbReference>
<dbReference type="EMBL" id="JAADYS010002746">
    <property type="protein sequence ID" value="KAF4455367.1"/>
    <property type="molecule type" value="Genomic_DNA"/>
</dbReference>
<feature type="transmembrane region" description="Helical" evidence="5">
    <location>
        <begin position="74"/>
        <end position="95"/>
    </location>
</feature>
<dbReference type="GO" id="GO:0016020">
    <property type="term" value="C:membrane"/>
    <property type="evidence" value="ECO:0007669"/>
    <property type="project" value="UniProtKB-SubCell"/>
</dbReference>
<comment type="subcellular location">
    <subcellularLocation>
        <location evidence="1">Membrane</location>
        <topology evidence="1">Multi-pass membrane protein</topology>
    </subcellularLocation>
</comment>
<reference evidence="6 7" key="1">
    <citation type="submission" date="2020-01" db="EMBL/GenBank/DDBJ databases">
        <title>Identification and distribution of gene clusters putatively required for synthesis of sphingolipid metabolism inhibitors in phylogenetically diverse species of the filamentous fungus Fusarium.</title>
        <authorList>
            <person name="Kim H.-S."/>
            <person name="Busman M."/>
            <person name="Brown D.W."/>
            <person name="Divon H."/>
            <person name="Uhlig S."/>
            <person name="Proctor R.H."/>
        </authorList>
    </citation>
    <scope>NUCLEOTIDE SEQUENCE [LARGE SCALE GENOMIC DNA]</scope>
    <source>
        <strain evidence="6 7">NRRL 20459</strain>
    </source>
</reference>
<evidence type="ECO:0000256" key="2">
    <source>
        <dbReference type="ARBA" id="ARBA00022692"/>
    </source>
</evidence>
<accession>A0A8H4KSD5</accession>
<keyword evidence="3 5" id="KW-1133">Transmembrane helix</keyword>
<dbReference type="Proteomes" id="UP000554235">
    <property type="component" value="Unassembled WGS sequence"/>
</dbReference>
<comment type="caution">
    <text evidence="6">The sequence shown here is derived from an EMBL/GenBank/DDBJ whole genome shotgun (WGS) entry which is preliminary data.</text>
</comment>
<protein>
    <submittedName>
        <fullName evidence="6">Rta1 domain-containing</fullName>
    </submittedName>
</protein>
<sequence>MSDFEFYRYTPSVPAPAVIAGLFGLSTCLHLYQCVRTRTKHMIPLLVGALCEAVGFAARAISAQEAPDYTLGPYIIQSLLVLVAPVIIAASIYMIFGRIIIVTDGGSRSLIRERLLTRIFVTGDVIAFMVQSTRA</sequence>
<name>A0A8H4KSD5_9HYPO</name>
<evidence type="ECO:0000313" key="7">
    <source>
        <dbReference type="Proteomes" id="UP000554235"/>
    </source>
</evidence>
<organism evidence="6 7">
    <name type="scientific">Fusarium albosuccineum</name>
    <dbReference type="NCBI Taxonomy" id="1237068"/>
    <lineage>
        <taxon>Eukaryota</taxon>
        <taxon>Fungi</taxon>
        <taxon>Dikarya</taxon>
        <taxon>Ascomycota</taxon>
        <taxon>Pezizomycotina</taxon>
        <taxon>Sordariomycetes</taxon>
        <taxon>Hypocreomycetidae</taxon>
        <taxon>Hypocreales</taxon>
        <taxon>Nectriaceae</taxon>
        <taxon>Fusarium</taxon>
        <taxon>Fusarium decemcellulare species complex</taxon>
    </lineage>
</organism>
<dbReference type="AlphaFoldDB" id="A0A8H4KSD5"/>
<dbReference type="InterPro" id="IPR007568">
    <property type="entry name" value="RTA1"/>
</dbReference>
<dbReference type="PANTHER" id="PTHR31465:SF35">
    <property type="entry name" value="RTA1 DOMAIN PROTEIN-RELATED"/>
    <property type="match status" value="1"/>
</dbReference>